<evidence type="ECO:0000256" key="4">
    <source>
        <dbReference type="ARBA" id="ARBA00022970"/>
    </source>
</evidence>
<evidence type="ECO:0000259" key="8">
    <source>
        <dbReference type="Pfam" id="PF01490"/>
    </source>
</evidence>
<reference evidence="9 10" key="1">
    <citation type="submission" date="2024-05" db="EMBL/GenBank/DDBJ databases">
        <title>De novo assembly of an allotetraploid wild potato.</title>
        <authorList>
            <person name="Hosaka A.J."/>
        </authorList>
    </citation>
    <scope>NUCLEOTIDE SEQUENCE [LARGE SCALE GENOMIC DNA]</scope>
    <source>
        <tissue evidence="9">Young leaves</tissue>
    </source>
</reference>
<sequence length="504" mass="55752">MYKPEQMEKQQQDPLLFIIFLSIVQGIHKQEKKTNIMGGGIEHNPETPLLPATFSGSSDSNVVYSDIEKKGTIWTAVAHIITGVIGAGILSLAWSIAQLGWIAGPLAILFFAVVMLFATTILCDCYKSPDSVLGPTTNHSLLEAAGFYFSKKWTWLCGLLQYVSFYGTAIAYVITSATSMREIQRSNCYHKGGENAVCQTGTNNFMLIFGIIQIVTSQIPNFHNMAWLSVVAALMSFCYSFIGLGLGFSKVIDNRGIKGSIVGVPTRSAAQKIWLVFQALGDIAFAYPYSIILLEIQDTLKSPPPENQTMKKASISAIVITTFFYLCCSCFGYAAFGNDTPGNLLTGFYEPFWLVDFANACIVLHLVGGYQVYSQPAFAFVDKWATQKYPQSRFINKFYAIKLPVLPALELNLFRLCFRTLYVISTTAIAMAFPYFNQVLGILGALGFWPMTIYFPVEMYIVQRKIGAWTRNWILLEGFSMVCLIVSLLGLIGSIEGIVSAKLA</sequence>
<keyword evidence="4" id="KW-0029">Amino-acid transport</keyword>
<dbReference type="GO" id="GO:0016020">
    <property type="term" value="C:membrane"/>
    <property type="evidence" value="ECO:0007669"/>
    <property type="project" value="UniProtKB-SubCell"/>
</dbReference>
<feature type="domain" description="Amino acid transporter transmembrane" evidence="8">
    <location>
        <begin position="70"/>
        <end position="498"/>
    </location>
</feature>
<keyword evidence="2" id="KW-0813">Transport</keyword>
<feature type="transmembrane region" description="Helical" evidence="7">
    <location>
        <begin position="416"/>
        <end position="436"/>
    </location>
</feature>
<dbReference type="Proteomes" id="UP001627284">
    <property type="component" value="Unassembled WGS sequence"/>
</dbReference>
<keyword evidence="10" id="KW-1185">Reference proteome</keyword>
<dbReference type="PANTHER" id="PTHR48017">
    <property type="entry name" value="OS05G0424000 PROTEIN-RELATED"/>
    <property type="match status" value="1"/>
</dbReference>
<dbReference type="InterPro" id="IPR013057">
    <property type="entry name" value="AA_transpt_TM"/>
</dbReference>
<feature type="transmembrane region" description="Helical" evidence="7">
    <location>
        <begin position="153"/>
        <end position="175"/>
    </location>
</feature>
<dbReference type="EMBL" id="JBJKTR010000019">
    <property type="protein sequence ID" value="KAL3333690.1"/>
    <property type="molecule type" value="Genomic_DNA"/>
</dbReference>
<keyword evidence="5 7" id="KW-1133">Transmembrane helix</keyword>
<comment type="subcellular location">
    <subcellularLocation>
        <location evidence="1">Membrane</location>
    </subcellularLocation>
</comment>
<dbReference type="AlphaFoldDB" id="A0ABD2RPS0"/>
<proteinExistence type="predicted"/>
<keyword evidence="3 7" id="KW-0812">Transmembrane</keyword>
<feature type="transmembrane region" description="Helical" evidence="7">
    <location>
        <begin position="196"/>
        <end position="215"/>
    </location>
</feature>
<evidence type="ECO:0000256" key="5">
    <source>
        <dbReference type="ARBA" id="ARBA00022989"/>
    </source>
</evidence>
<dbReference type="Pfam" id="PF01490">
    <property type="entry name" value="Aa_trans"/>
    <property type="match status" value="1"/>
</dbReference>
<feature type="transmembrane region" description="Helical" evidence="7">
    <location>
        <begin position="442"/>
        <end position="462"/>
    </location>
</feature>
<evidence type="ECO:0000256" key="3">
    <source>
        <dbReference type="ARBA" id="ARBA00022692"/>
    </source>
</evidence>
<keyword evidence="6 7" id="KW-0472">Membrane</keyword>
<protein>
    <recommendedName>
        <fullName evidence="8">Amino acid transporter transmembrane domain-containing protein</fullName>
    </recommendedName>
</protein>
<evidence type="ECO:0000256" key="1">
    <source>
        <dbReference type="ARBA" id="ARBA00004370"/>
    </source>
</evidence>
<feature type="transmembrane region" description="Helical" evidence="7">
    <location>
        <begin position="314"/>
        <end position="336"/>
    </location>
</feature>
<name>A0ABD2RPS0_9SOLN</name>
<feature type="transmembrane region" description="Helical" evidence="7">
    <location>
        <begin position="474"/>
        <end position="495"/>
    </location>
</feature>
<evidence type="ECO:0000256" key="6">
    <source>
        <dbReference type="ARBA" id="ARBA00023136"/>
    </source>
</evidence>
<evidence type="ECO:0000256" key="7">
    <source>
        <dbReference type="SAM" id="Phobius"/>
    </source>
</evidence>
<evidence type="ECO:0000313" key="10">
    <source>
        <dbReference type="Proteomes" id="UP001627284"/>
    </source>
</evidence>
<comment type="caution">
    <text evidence="9">The sequence shown here is derived from an EMBL/GenBank/DDBJ whole genome shotgun (WGS) entry which is preliminary data.</text>
</comment>
<feature type="transmembrane region" description="Helical" evidence="7">
    <location>
        <begin position="227"/>
        <end position="252"/>
    </location>
</feature>
<evidence type="ECO:0000256" key="2">
    <source>
        <dbReference type="ARBA" id="ARBA00022448"/>
    </source>
</evidence>
<evidence type="ECO:0000313" key="9">
    <source>
        <dbReference type="EMBL" id="KAL3333690.1"/>
    </source>
</evidence>
<dbReference type="GO" id="GO:0006865">
    <property type="term" value="P:amino acid transport"/>
    <property type="evidence" value="ECO:0007669"/>
    <property type="project" value="UniProtKB-KW"/>
</dbReference>
<feature type="transmembrane region" description="Helical" evidence="7">
    <location>
        <begin position="73"/>
        <end position="94"/>
    </location>
</feature>
<organism evidence="9 10">
    <name type="scientific">Solanum stoloniferum</name>
    <dbReference type="NCBI Taxonomy" id="62892"/>
    <lineage>
        <taxon>Eukaryota</taxon>
        <taxon>Viridiplantae</taxon>
        <taxon>Streptophyta</taxon>
        <taxon>Embryophyta</taxon>
        <taxon>Tracheophyta</taxon>
        <taxon>Spermatophyta</taxon>
        <taxon>Magnoliopsida</taxon>
        <taxon>eudicotyledons</taxon>
        <taxon>Gunneridae</taxon>
        <taxon>Pentapetalae</taxon>
        <taxon>asterids</taxon>
        <taxon>lamiids</taxon>
        <taxon>Solanales</taxon>
        <taxon>Solanaceae</taxon>
        <taxon>Solanoideae</taxon>
        <taxon>Solaneae</taxon>
        <taxon>Solanum</taxon>
    </lineage>
</organism>
<accession>A0ABD2RPS0</accession>
<feature type="transmembrane region" description="Helical" evidence="7">
    <location>
        <begin position="101"/>
        <end position="122"/>
    </location>
</feature>
<gene>
    <name evidence="9" type="ORF">AABB24_033661</name>
</gene>